<keyword evidence="1" id="KW-0808">Transferase</keyword>
<evidence type="ECO:0000313" key="2">
    <source>
        <dbReference type="Proteomes" id="UP000231328"/>
    </source>
</evidence>
<gene>
    <name evidence="1" type="primary">coaD</name>
    <name evidence="1" type="ORF">CGZ54_32760</name>
</gene>
<sequence length="43" mass="4955">YMMSSTNYSFISSSIVKEVAAYRADISEFVPPYVEKALKKKFK</sequence>
<dbReference type="SUPFAM" id="SSF52374">
    <property type="entry name" value="Nucleotidylyl transferase"/>
    <property type="match status" value="1"/>
</dbReference>
<keyword evidence="1" id="KW-0548">Nucleotidyltransferase</keyword>
<evidence type="ECO:0000313" key="1">
    <source>
        <dbReference type="EMBL" id="PJG35693.1"/>
    </source>
</evidence>
<comment type="caution">
    <text evidence="1">The sequence shown here is derived from an EMBL/GenBank/DDBJ whole genome shotgun (WGS) entry which is preliminary data.</text>
</comment>
<feature type="non-terminal residue" evidence="1">
    <location>
        <position position="1"/>
    </location>
</feature>
<dbReference type="EMBL" id="NMVR01001072">
    <property type="protein sequence ID" value="PJG35693.1"/>
    <property type="molecule type" value="Genomic_DNA"/>
</dbReference>
<reference evidence="1 2" key="1">
    <citation type="submission" date="2017-07" db="EMBL/GenBank/DDBJ databases">
        <title>Draft genome sequence of Enterobacter cloacae ST128, a clinical strain coproducing KPC-2 and NDM-1 carbapenemases.</title>
        <authorList>
            <person name="Li X."/>
        </authorList>
    </citation>
    <scope>NUCLEOTIDE SEQUENCE [LARGE SCALE GENOMIC DNA]</scope>
    <source>
        <strain evidence="1 2">HBY</strain>
    </source>
</reference>
<dbReference type="AlphaFoldDB" id="A0AAP8GFD6"/>
<dbReference type="InterPro" id="IPR014729">
    <property type="entry name" value="Rossmann-like_a/b/a_fold"/>
</dbReference>
<protein>
    <submittedName>
        <fullName evidence="1">Pantetheine-phosphate adenylyltransferase</fullName>
        <ecNumber evidence="1">2.7.7.3</ecNumber>
    </submittedName>
</protein>
<dbReference type="GO" id="GO:0004595">
    <property type="term" value="F:pantetheine-phosphate adenylyltransferase activity"/>
    <property type="evidence" value="ECO:0007669"/>
    <property type="project" value="UniProtKB-EC"/>
</dbReference>
<dbReference type="Gene3D" id="3.40.50.620">
    <property type="entry name" value="HUPs"/>
    <property type="match status" value="1"/>
</dbReference>
<proteinExistence type="predicted"/>
<name>A0AAP8GFD6_9ENTR</name>
<dbReference type="Proteomes" id="UP000231328">
    <property type="component" value="Unassembled WGS sequence"/>
</dbReference>
<organism evidence="1 2">
    <name type="scientific">Enterobacter hormaechei</name>
    <dbReference type="NCBI Taxonomy" id="158836"/>
    <lineage>
        <taxon>Bacteria</taxon>
        <taxon>Pseudomonadati</taxon>
        <taxon>Pseudomonadota</taxon>
        <taxon>Gammaproteobacteria</taxon>
        <taxon>Enterobacterales</taxon>
        <taxon>Enterobacteriaceae</taxon>
        <taxon>Enterobacter</taxon>
        <taxon>Enterobacter cloacae complex</taxon>
    </lineage>
</organism>
<accession>A0AAP8GFD6</accession>
<dbReference type="EC" id="2.7.7.3" evidence="1"/>